<keyword evidence="1" id="KW-0472">Membrane</keyword>
<dbReference type="Proteomes" id="UP001652445">
    <property type="component" value="Unassembled WGS sequence"/>
</dbReference>
<feature type="transmembrane region" description="Helical" evidence="1">
    <location>
        <begin position="905"/>
        <end position="926"/>
    </location>
</feature>
<dbReference type="RefSeq" id="WP_262684050.1">
    <property type="nucleotide sequence ID" value="NZ_JAOQIO010000033.1"/>
</dbReference>
<protein>
    <submittedName>
        <fullName evidence="3">Efflux RND transporter permease subunit</fullName>
    </submittedName>
</protein>
<organism evidence="3 4">
    <name type="scientific">Paenibacillus baimaensis</name>
    <dbReference type="NCBI Taxonomy" id="2982185"/>
    <lineage>
        <taxon>Bacteria</taxon>
        <taxon>Bacillati</taxon>
        <taxon>Bacillota</taxon>
        <taxon>Bacilli</taxon>
        <taxon>Bacillales</taxon>
        <taxon>Paenibacillaceae</taxon>
        <taxon>Paenibacillus</taxon>
    </lineage>
</organism>
<dbReference type="Gene3D" id="3.30.70.1440">
    <property type="entry name" value="Multidrug efflux transporter AcrB pore domain"/>
    <property type="match status" value="1"/>
</dbReference>
<keyword evidence="4" id="KW-1185">Reference proteome</keyword>
<evidence type="ECO:0000256" key="1">
    <source>
        <dbReference type="SAM" id="Phobius"/>
    </source>
</evidence>
<dbReference type="InterPro" id="IPR000731">
    <property type="entry name" value="SSD"/>
</dbReference>
<feature type="transmembrane region" description="Helical" evidence="1">
    <location>
        <begin position="523"/>
        <end position="542"/>
    </location>
</feature>
<reference evidence="3 4" key="1">
    <citation type="submission" date="2022-09" db="EMBL/GenBank/DDBJ databases">
        <authorList>
            <person name="Han X.L."/>
            <person name="Wang Q."/>
            <person name="Lu T."/>
        </authorList>
    </citation>
    <scope>NUCLEOTIDE SEQUENCE [LARGE SCALE GENOMIC DNA]</scope>
    <source>
        <strain evidence="3 4">WQ 127069</strain>
    </source>
</reference>
<accession>A0ABT2UDG6</accession>
<feature type="transmembrane region" description="Helical" evidence="1">
    <location>
        <begin position="853"/>
        <end position="872"/>
    </location>
</feature>
<name>A0ABT2UDG6_9BACL</name>
<dbReference type="Pfam" id="PF00873">
    <property type="entry name" value="ACR_tran"/>
    <property type="match status" value="1"/>
</dbReference>
<evidence type="ECO:0000259" key="2">
    <source>
        <dbReference type="PROSITE" id="PS50156"/>
    </source>
</evidence>
<dbReference type="Gene3D" id="3.30.70.1320">
    <property type="entry name" value="Multidrug efflux transporter AcrB pore domain like"/>
    <property type="match status" value="1"/>
</dbReference>
<dbReference type="SUPFAM" id="SSF82866">
    <property type="entry name" value="Multidrug efflux transporter AcrB transmembrane domain"/>
    <property type="match status" value="2"/>
</dbReference>
<dbReference type="PANTHER" id="PTHR32063:SF0">
    <property type="entry name" value="SWARMING MOTILITY PROTEIN SWRC"/>
    <property type="match status" value="1"/>
</dbReference>
<feature type="transmembrane region" description="Helical" evidence="1">
    <location>
        <begin position="431"/>
        <end position="454"/>
    </location>
</feature>
<dbReference type="SUPFAM" id="SSF82693">
    <property type="entry name" value="Multidrug efflux transporter AcrB pore domain, PN1, PN2, PC1 and PC2 subdomains"/>
    <property type="match status" value="2"/>
</dbReference>
<dbReference type="Gene3D" id="3.30.2090.10">
    <property type="entry name" value="Multidrug efflux transporter AcrB TolC docking domain, DN and DC subdomains"/>
    <property type="match status" value="2"/>
</dbReference>
<dbReference type="PANTHER" id="PTHR32063">
    <property type="match status" value="1"/>
</dbReference>
<dbReference type="Gene3D" id="1.20.1640.10">
    <property type="entry name" value="Multidrug efflux transporter AcrB transmembrane domain"/>
    <property type="match status" value="2"/>
</dbReference>
<feature type="transmembrane region" description="Helical" evidence="1">
    <location>
        <begin position="954"/>
        <end position="972"/>
    </location>
</feature>
<dbReference type="SUPFAM" id="SSF82714">
    <property type="entry name" value="Multidrug efflux transporter AcrB TolC docking domain, DN and DC subdomains"/>
    <property type="match status" value="2"/>
</dbReference>
<keyword evidence="1" id="KW-0812">Transmembrane</keyword>
<dbReference type="EMBL" id="JAOQIO010000033">
    <property type="protein sequence ID" value="MCU6792676.1"/>
    <property type="molecule type" value="Genomic_DNA"/>
</dbReference>
<feature type="domain" description="SSD" evidence="2">
    <location>
        <begin position="354"/>
        <end position="485"/>
    </location>
</feature>
<dbReference type="InterPro" id="IPR027463">
    <property type="entry name" value="AcrB_DN_DC_subdom"/>
</dbReference>
<sequence length="1037" mass="112319">MDRLIKFSMKNVAALFIIMILLFAGGIYSAKELKVENLPDISLPIVIVTTEYIGSPKDVMDEVTEPIEEKFANIKDLEKITSKSSDSFSTVVVSFIQGVDTDKKKQEIESLLQEVELPDAAKPPKVSTMGLSSSPSNYLVAYTDNGMSQEKLDQLYSDIIEPRLLALNGIDHLDAIGARDSSLDIELNADALNYYGLTPSQVTTFIRAAVTKSSVGTVKLSGNEKMARVTGDITSLVEIENIEITTNRHGTILLSQVASLKSIMESDFNSRFDGKPAIGIVLYKASSANAVEFSDAINAQIEEWKISMPNVTFKSTFDGSHEIKESINGLLREGIVGAILAALMILIFLRNVRMTLIVLVSIPLSIMITLLLMWQLGLTLNTMTLGGIFIAVGRVVDDSIVVIENIYVSLEKAQKRNESVILLATKQVSSAITSSTLATAGVFAPMGLVSGIIGEVFKPFSITLAAALLSSLLVALTVIPLLAKLLVLQGTHAHASHEDEKPGRILTFYRNVLEWSLTHRIRTLLLSVLLFVVTIASVYPFLKITFLPDGKPSNTMYFQLKLPNDTSFDTMDGISKELEGILMETKDIHGNKAFHFVEALVGYNGDGDQQAPNAAQIYVEANGQVDAVKLKDEVKDLILTELPPGSEIESKSLGGENSAASDFEYSLRGEDQKLLEAAAGRIKEKLKEFSELSEIEDNLSDAKMEVQIAVDQKKARTYGLNASTVRDTARSWIQKQELGDLKFDNLMYTTTVSMNTANTDSLEKLGNISFTSSTGTTVFLKEVAKISEVKAPATLSREGQKQTVSVTAKINNLDKNGVSKRVSHELQNVELPDGVSREVKGVSSDINESFTQLIAAMAVAIAIVYLIMVLAFGNASAPFAILFSLPLAAIGGLIGLVAINEPLSVTSMVGFMMLIGIVVTNAIVLIDRAQQLQVEGYTVRHALLEAGRVRLRPIIMTAGATITALIPLALGLSGEGELIGKGLGIVVIGGLVTSTVLTLVVVPVVYEMLDSIKIRMSQAFKRNNKKSVLDETGTLEL</sequence>
<dbReference type="PROSITE" id="PS50156">
    <property type="entry name" value="SSD"/>
    <property type="match status" value="1"/>
</dbReference>
<gene>
    <name evidence="3" type="ORF">OB236_11150</name>
</gene>
<evidence type="ECO:0000313" key="3">
    <source>
        <dbReference type="EMBL" id="MCU6792676.1"/>
    </source>
</evidence>
<evidence type="ECO:0000313" key="4">
    <source>
        <dbReference type="Proteomes" id="UP001652445"/>
    </source>
</evidence>
<proteinExistence type="predicted"/>
<feature type="transmembrane region" description="Helical" evidence="1">
    <location>
        <begin position="388"/>
        <end position="410"/>
    </location>
</feature>
<comment type="caution">
    <text evidence="3">The sequence shown here is derived from an EMBL/GenBank/DDBJ whole genome shotgun (WGS) entry which is preliminary data.</text>
</comment>
<dbReference type="PRINTS" id="PR00702">
    <property type="entry name" value="ACRIFLAVINRP"/>
</dbReference>
<dbReference type="Gene3D" id="3.30.70.1430">
    <property type="entry name" value="Multidrug efflux transporter AcrB pore domain"/>
    <property type="match status" value="2"/>
</dbReference>
<feature type="transmembrane region" description="Helical" evidence="1">
    <location>
        <begin position="460"/>
        <end position="483"/>
    </location>
</feature>
<feature type="transmembrane region" description="Helical" evidence="1">
    <location>
        <begin position="879"/>
        <end position="899"/>
    </location>
</feature>
<feature type="transmembrane region" description="Helical" evidence="1">
    <location>
        <begin position="984"/>
        <end position="1006"/>
    </location>
</feature>
<feature type="transmembrane region" description="Helical" evidence="1">
    <location>
        <begin position="330"/>
        <end position="349"/>
    </location>
</feature>
<dbReference type="InterPro" id="IPR001036">
    <property type="entry name" value="Acrflvin-R"/>
</dbReference>
<feature type="transmembrane region" description="Helical" evidence="1">
    <location>
        <begin position="356"/>
        <end position="376"/>
    </location>
</feature>
<keyword evidence="1" id="KW-1133">Transmembrane helix</keyword>